<gene>
    <name evidence="2" type="ORF">SK128_010537</name>
</gene>
<dbReference type="Proteomes" id="UP001381693">
    <property type="component" value="Unassembled WGS sequence"/>
</dbReference>
<protein>
    <submittedName>
        <fullName evidence="2">Uncharacterized protein</fullName>
    </submittedName>
</protein>
<evidence type="ECO:0000313" key="3">
    <source>
        <dbReference type="Proteomes" id="UP001381693"/>
    </source>
</evidence>
<name>A0AAN9AE79_HALRR</name>
<evidence type="ECO:0000256" key="1">
    <source>
        <dbReference type="SAM" id="MobiDB-lite"/>
    </source>
</evidence>
<evidence type="ECO:0000313" key="2">
    <source>
        <dbReference type="EMBL" id="KAK7083155.1"/>
    </source>
</evidence>
<organism evidence="2 3">
    <name type="scientific">Halocaridina rubra</name>
    <name type="common">Hawaiian red shrimp</name>
    <dbReference type="NCBI Taxonomy" id="373956"/>
    <lineage>
        <taxon>Eukaryota</taxon>
        <taxon>Metazoa</taxon>
        <taxon>Ecdysozoa</taxon>
        <taxon>Arthropoda</taxon>
        <taxon>Crustacea</taxon>
        <taxon>Multicrustacea</taxon>
        <taxon>Malacostraca</taxon>
        <taxon>Eumalacostraca</taxon>
        <taxon>Eucarida</taxon>
        <taxon>Decapoda</taxon>
        <taxon>Pleocyemata</taxon>
        <taxon>Caridea</taxon>
        <taxon>Atyoidea</taxon>
        <taxon>Atyidae</taxon>
        <taxon>Halocaridina</taxon>
    </lineage>
</organism>
<proteinExistence type="predicted"/>
<reference evidence="2 3" key="1">
    <citation type="submission" date="2023-11" db="EMBL/GenBank/DDBJ databases">
        <title>Halocaridina rubra genome assembly.</title>
        <authorList>
            <person name="Smith C."/>
        </authorList>
    </citation>
    <scope>NUCLEOTIDE SEQUENCE [LARGE SCALE GENOMIC DNA]</scope>
    <source>
        <strain evidence="2">EP-1</strain>
        <tissue evidence="2">Whole</tissue>
    </source>
</reference>
<sequence length="204" mass="23233">MSASYYPILFARRQATQFHSNEKFVEPYIRIGVKGGQRKMEALKEGVAKWTFPARESATFIYHSASSWQPQTATSSWPLHYVQQPIPDMEGVVSQELQRRIEAILSYPLGGLPGVEDCPEESPSQPKEYPPENQNEDYNIPVGGLLQDYLDHLYPEEEDEAENDLMFQRNSSLTFTRQTTLTLLTDQIGGFSGSCKLDKHTRLQ</sequence>
<accession>A0AAN9AE79</accession>
<feature type="region of interest" description="Disordered" evidence="1">
    <location>
        <begin position="112"/>
        <end position="135"/>
    </location>
</feature>
<keyword evidence="3" id="KW-1185">Reference proteome</keyword>
<dbReference type="EMBL" id="JAXCGZ010003797">
    <property type="protein sequence ID" value="KAK7083155.1"/>
    <property type="molecule type" value="Genomic_DNA"/>
</dbReference>
<dbReference type="AlphaFoldDB" id="A0AAN9AE79"/>
<comment type="caution">
    <text evidence="2">The sequence shown here is derived from an EMBL/GenBank/DDBJ whole genome shotgun (WGS) entry which is preliminary data.</text>
</comment>